<comment type="caution">
    <text evidence="1">The sequence shown here is derived from an EMBL/GenBank/DDBJ whole genome shotgun (WGS) entry which is preliminary data.</text>
</comment>
<name>A0ABN7WFZ7_GIGMA</name>
<evidence type="ECO:0000313" key="1">
    <source>
        <dbReference type="EMBL" id="CAG8830748.1"/>
    </source>
</evidence>
<protein>
    <submittedName>
        <fullName evidence="1">18233_t:CDS:1</fullName>
    </submittedName>
</protein>
<gene>
    <name evidence="1" type="ORF">GMARGA_LOCUS30430</name>
</gene>
<organism evidence="1 2">
    <name type="scientific">Gigaspora margarita</name>
    <dbReference type="NCBI Taxonomy" id="4874"/>
    <lineage>
        <taxon>Eukaryota</taxon>
        <taxon>Fungi</taxon>
        <taxon>Fungi incertae sedis</taxon>
        <taxon>Mucoromycota</taxon>
        <taxon>Glomeromycotina</taxon>
        <taxon>Glomeromycetes</taxon>
        <taxon>Diversisporales</taxon>
        <taxon>Gigasporaceae</taxon>
        <taxon>Gigaspora</taxon>
    </lineage>
</organism>
<dbReference type="Proteomes" id="UP000789901">
    <property type="component" value="Unassembled WGS sequence"/>
</dbReference>
<keyword evidence="2" id="KW-1185">Reference proteome</keyword>
<proteinExistence type="predicted"/>
<evidence type="ECO:0000313" key="2">
    <source>
        <dbReference type="Proteomes" id="UP000789901"/>
    </source>
</evidence>
<dbReference type="EMBL" id="CAJVQB010042889">
    <property type="protein sequence ID" value="CAG8830748.1"/>
    <property type="molecule type" value="Genomic_DNA"/>
</dbReference>
<accession>A0ABN7WFZ7</accession>
<reference evidence="1 2" key="1">
    <citation type="submission" date="2021-06" db="EMBL/GenBank/DDBJ databases">
        <authorList>
            <person name="Kallberg Y."/>
            <person name="Tangrot J."/>
            <person name="Rosling A."/>
        </authorList>
    </citation>
    <scope>NUCLEOTIDE SEQUENCE [LARGE SCALE GENOMIC DNA]</scope>
    <source>
        <strain evidence="1 2">120-4 pot B 10/14</strain>
    </source>
</reference>
<sequence>MVIRKLRSVKKEVDDIFNSHPTSQISNYPTKISKNVISSVVRRVMWYPVVPLIAEFGLMNALIFSQDIAVTHAFQAVKLRWWIFHVNNYESHYPHRSYNKAIIIDEFSMRGKSCDFIELNTLNCNKIDIINNDIINDDIVSDDIINDYNTNDDIADEVIINNELFNAPKTLSQLTSLEPLSPINSFTANKPNTPSVTFGKDDSKQDITFVNLNESNLNNICVPLNCTTDMSGCTIGNDEGRIDIMPVNGEAVNIDLSQEIEIFKLV</sequence>